<reference evidence="1 2" key="1">
    <citation type="submission" date="2020-10" db="EMBL/GenBank/DDBJ databases">
        <title>Plant Genome Project.</title>
        <authorList>
            <person name="Zhang R.-G."/>
        </authorList>
    </citation>
    <scope>NUCLEOTIDE SEQUENCE [LARGE SCALE GENOMIC DNA]</scope>
    <source>
        <strain evidence="1">FAFU-HL-1</strain>
        <tissue evidence="1">Leaf</tissue>
    </source>
</reference>
<sequence length="65" mass="7477">MLSTCRCQIEFRIQITKLYFELIQAIVSSQKEAVIGFPTNPSRHLGFFYVNVQIRFQVKGIAALI</sequence>
<name>A0A835KCC0_9ROSI</name>
<dbReference type="EMBL" id="JADGMS010000003">
    <property type="protein sequence ID" value="KAF9684955.1"/>
    <property type="molecule type" value="Genomic_DNA"/>
</dbReference>
<dbReference type="AlphaFoldDB" id="A0A835KCC0"/>
<comment type="caution">
    <text evidence="1">The sequence shown here is derived from an EMBL/GenBank/DDBJ whole genome shotgun (WGS) entry which is preliminary data.</text>
</comment>
<evidence type="ECO:0000313" key="2">
    <source>
        <dbReference type="Proteomes" id="UP000657918"/>
    </source>
</evidence>
<dbReference type="Proteomes" id="UP000657918">
    <property type="component" value="Unassembled WGS sequence"/>
</dbReference>
<organism evidence="1 2">
    <name type="scientific">Salix dunnii</name>
    <dbReference type="NCBI Taxonomy" id="1413687"/>
    <lineage>
        <taxon>Eukaryota</taxon>
        <taxon>Viridiplantae</taxon>
        <taxon>Streptophyta</taxon>
        <taxon>Embryophyta</taxon>
        <taxon>Tracheophyta</taxon>
        <taxon>Spermatophyta</taxon>
        <taxon>Magnoliopsida</taxon>
        <taxon>eudicotyledons</taxon>
        <taxon>Gunneridae</taxon>
        <taxon>Pentapetalae</taxon>
        <taxon>rosids</taxon>
        <taxon>fabids</taxon>
        <taxon>Malpighiales</taxon>
        <taxon>Salicaceae</taxon>
        <taxon>Saliceae</taxon>
        <taxon>Salix</taxon>
    </lineage>
</organism>
<keyword evidence="2" id="KW-1185">Reference proteome</keyword>
<proteinExistence type="predicted"/>
<gene>
    <name evidence="1" type="ORF">SADUNF_Sadunf03G0004100</name>
</gene>
<accession>A0A835KCC0</accession>
<protein>
    <submittedName>
        <fullName evidence="1">Uncharacterized protein</fullName>
    </submittedName>
</protein>
<evidence type="ECO:0000313" key="1">
    <source>
        <dbReference type="EMBL" id="KAF9684955.1"/>
    </source>
</evidence>